<keyword evidence="10" id="KW-1185">Reference proteome</keyword>
<evidence type="ECO:0000256" key="7">
    <source>
        <dbReference type="SAM" id="MobiDB-lite"/>
    </source>
</evidence>
<protein>
    <recommendedName>
        <fullName evidence="6">Transport permease protein</fullName>
    </recommendedName>
</protein>
<evidence type="ECO:0000256" key="2">
    <source>
        <dbReference type="ARBA" id="ARBA00022692"/>
    </source>
</evidence>
<proteinExistence type="inferred from homology"/>
<accession>A0ABR5F1W3</accession>
<dbReference type="PANTHER" id="PTHR43229">
    <property type="entry name" value="NODULATION PROTEIN J"/>
    <property type="match status" value="1"/>
</dbReference>
<feature type="compositionally biased region" description="Low complexity" evidence="7">
    <location>
        <begin position="1"/>
        <end position="15"/>
    </location>
</feature>
<name>A0ABR5F1W3_9ACTN</name>
<dbReference type="InterPro" id="IPR047817">
    <property type="entry name" value="ABC2_TM_bact-type"/>
</dbReference>
<feature type="transmembrane region" description="Helical" evidence="6">
    <location>
        <begin position="196"/>
        <end position="217"/>
    </location>
</feature>
<keyword evidence="5" id="KW-0046">Antibiotic resistance</keyword>
<feature type="transmembrane region" description="Helical" evidence="6">
    <location>
        <begin position="253"/>
        <end position="271"/>
    </location>
</feature>
<dbReference type="RefSeq" id="WP_200902461.1">
    <property type="nucleotide sequence ID" value="NZ_JWIO01000027.1"/>
</dbReference>
<dbReference type="PRINTS" id="PR00164">
    <property type="entry name" value="ABC2TRNSPORT"/>
</dbReference>
<dbReference type="EMBL" id="JWIO01000027">
    <property type="protein sequence ID" value="KLL10705.1"/>
    <property type="molecule type" value="Genomic_DNA"/>
</dbReference>
<evidence type="ECO:0000313" key="9">
    <source>
        <dbReference type="EMBL" id="KLL10705.1"/>
    </source>
</evidence>
<gene>
    <name evidence="9" type="ORF">FrCorBMG51_16190</name>
</gene>
<feature type="transmembrane region" description="Helical" evidence="6">
    <location>
        <begin position="165"/>
        <end position="184"/>
    </location>
</feature>
<keyword evidence="6" id="KW-0813">Transport</keyword>
<comment type="similarity">
    <text evidence="6">Belongs to the ABC-2 integral membrane protein family.</text>
</comment>
<evidence type="ECO:0000259" key="8">
    <source>
        <dbReference type="PROSITE" id="PS51012"/>
    </source>
</evidence>
<dbReference type="InterPro" id="IPR013525">
    <property type="entry name" value="ABC2_TM"/>
</dbReference>
<feature type="region of interest" description="Disordered" evidence="7">
    <location>
        <begin position="1"/>
        <end position="23"/>
    </location>
</feature>
<comment type="caution">
    <text evidence="9">The sequence shown here is derived from an EMBL/GenBank/DDBJ whole genome shotgun (WGS) entry which is preliminary data.</text>
</comment>
<dbReference type="InterPro" id="IPR000412">
    <property type="entry name" value="ABC_2_transport"/>
</dbReference>
<feature type="transmembrane region" description="Helical" evidence="6">
    <location>
        <begin position="90"/>
        <end position="110"/>
    </location>
</feature>
<keyword evidence="6" id="KW-1003">Cell membrane</keyword>
<feature type="transmembrane region" description="Helical" evidence="6">
    <location>
        <begin position="62"/>
        <end position="84"/>
    </location>
</feature>
<dbReference type="Proteomes" id="UP000035425">
    <property type="component" value="Unassembled WGS sequence"/>
</dbReference>
<evidence type="ECO:0000256" key="1">
    <source>
        <dbReference type="ARBA" id="ARBA00004141"/>
    </source>
</evidence>
<dbReference type="PROSITE" id="PS51012">
    <property type="entry name" value="ABC_TM2"/>
    <property type="match status" value="1"/>
</dbReference>
<evidence type="ECO:0000256" key="5">
    <source>
        <dbReference type="ARBA" id="ARBA00023251"/>
    </source>
</evidence>
<evidence type="ECO:0000256" key="6">
    <source>
        <dbReference type="RuleBase" id="RU361157"/>
    </source>
</evidence>
<dbReference type="PANTHER" id="PTHR43229:SF2">
    <property type="entry name" value="NODULATION PROTEIN J"/>
    <property type="match status" value="1"/>
</dbReference>
<sequence length="280" mass="29816">MSTTDDAGANTTGANTTGGTGETRRLRRIEPAALAGVITHDITLFRRYWPSTSFSAVVEPTIYLLAFGWGFGSLVSVVAGYRYVEFLGTGVVASAVLFASAFASMFQTFVRRTYQKLYGAVLAAPVDVPEIVLGEALWIAAKAGVYGCAPLLVAIAFGLDPTPGMLVIPFVGFLTGLGFGLFGIWTSALVPSIDSFSYIISGVLTPLFLVAGTFFPVSELPGWARALSWANPLYHCVELVRDAAFGFAPLADLGHLGALGVFAGIMWLLAVRSMRRRLID</sequence>
<evidence type="ECO:0000313" key="10">
    <source>
        <dbReference type="Proteomes" id="UP000035425"/>
    </source>
</evidence>
<dbReference type="Pfam" id="PF01061">
    <property type="entry name" value="ABC2_membrane"/>
    <property type="match status" value="1"/>
</dbReference>
<dbReference type="PIRSF" id="PIRSF006648">
    <property type="entry name" value="DrrB"/>
    <property type="match status" value="1"/>
</dbReference>
<reference evidence="9 10" key="1">
    <citation type="submission" date="2014-12" db="EMBL/GenBank/DDBJ databases">
        <title>Frankia sp. BMG5.1 draft genome.</title>
        <authorList>
            <person name="Gtari M."/>
            <person name="Ghodhbane-Gtari F."/>
            <person name="Nouioui I."/>
            <person name="Ktari A."/>
            <person name="Hezbri K."/>
            <person name="Mimouni W."/>
            <person name="Sbissi I."/>
            <person name="Ayari A."/>
            <person name="Yamanaka T."/>
            <person name="Normand P."/>
            <person name="Tisa L.S."/>
            <person name="Boudabous A."/>
        </authorList>
    </citation>
    <scope>NUCLEOTIDE SEQUENCE [LARGE SCALE GENOMIC DNA]</scope>
    <source>
        <strain evidence="9 10">BMG5.1</strain>
    </source>
</reference>
<dbReference type="InterPro" id="IPR051784">
    <property type="entry name" value="Nod_factor_ABC_transporter"/>
</dbReference>
<organism evidence="9 10">
    <name type="scientific">Protofrankia coriariae</name>
    <dbReference type="NCBI Taxonomy" id="1562887"/>
    <lineage>
        <taxon>Bacteria</taxon>
        <taxon>Bacillati</taxon>
        <taxon>Actinomycetota</taxon>
        <taxon>Actinomycetes</taxon>
        <taxon>Frankiales</taxon>
        <taxon>Frankiaceae</taxon>
        <taxon>Protofrankia</taxon>
    </lineage>
</organism>
<evidence type="ECO:0000256" key="4">
    <source>
        <dbReference type="ARBA" id="ARBA00023136"/>
    </source>
</evidence>
<feature type="domain" description="ABC transmembrane type-2" evidence="8">
    <location>
        <begin position="51"/>
        <end position="277"/>
    </location>
</feature>
<comment type="subcellular location">
    <subcellularLocation>
        <location evidence="6">Cell membrane</location>
        <topology evidence="6">Multi-pass membrane protein</topology>
    </subcellularLocation>
    <subcellularLocation>
        <location evidence="1">Membrane</location>
        <topology evidence="1">Multi-pass membrane protein</topology>
    </subcellularLocation>
</comment>
<keyword evidence="3 6" id="KW-1133">Transmembrane helix</keyword>
<keyword evidence="2 6" id="KW-0812">Transmembrane</keyword>
<evidence type="ECO:0000256" key="3">
    <source>
        <dbReference type="ARBA" id="ARBA00022989"/>
    </source>
</evidence>
<feature type="transmembrane region" description="Helical" evidence="6">
    <location>
        <begin position="131"/>
        <end position="159"/>
    </location>
</feature>
<keyword evidence="4 6" id="KW-0472">Membrane</keyword>